<comment type="caution">
    <text evidence="2">The sequence shown here is derived from an EMBL/GenBank/DDBJ whole genome shotgun (WGS) entry which is preliminary data.</text>
</comment>
<evidence type="ECO:0000313" key="3">
    <source>
        <dbReference type="Proteomes" id="UP000784294"/>
    </source>
</evidence>
<gene>
    <name evidence="2" type="ORF">PXEA_LOCUS20550</name>
</gene>
<feature type="region of interest" description="Disordered" evidence="1">
    <location>
        <begin position="59"/>
        <end position="85"/>
    </location>
</feature>
<dbReference type="EMBL" id="CAAALY010084987">
    <property type="protein sequence ID" value="VEL27110.1"/>
    <property type="molecule type" value="Genomic_DNA"/>
</dbReference>
<dbReference type="AlphaFoldDB" id="A0A3S5CJR4"/>
<protein>
    <submittedName>
        <fullName evidence="2">Uncharacterized protein</fullName>
    </submittedName>
</protein>
<feature type="compositionally biased region" description="Low complexity" evidence="1">
    <location>
        <begin position="59"/>
        <end position="77"/>
    </location>
</feature>
<keyword evidence="3" id="KW-1185">Reference proteome</keyword>
<dbReference type="Proteomes" id="UP000784294">
    <property type="component" value="Unassembled WGS sequence"/>
</dbReference>
<reference evidence="2" key="1">
    <citation type="submission" date="2018-11" db="EMBL/GenBank/DDBJ databases">
        <authorList>
            <consortium name="Pathogen Informatics"/>
        </authorList>
    </citation>
    <scope>NUCLEOTIDE SEQUENCE</scope>
</reference>
<sequence length="124" mass="13302">MLASGANRTASSLPTTSAGPTVVNPLFTAAAAAAVALANANQQQFAQSHQLPSLFQPPLQLHYHHQQQQQQQQQQHPGHGAFPPLHSGAEFLLPTSSGRSLYISGLMKTFLALGEDLLFYCIQL</sequence>
<evidence type="ECO:0000313" key="2">
    <source>
        <dbReference type="EMBL" id="VEL27110.1"/>
    </source>
</evidence>
<proteinExistence type="predicted"/>
<name>A0A3S5CJR4_9PLAT</name>
<accession>A0A3S5CJR4</accession>
<organism evidence="2 3">
    <name type="scientific">Protopolystoma xenopodis</name>
    <dbReference type="NCBI Taxonomy" id="117903"/>
    <lineage>
        <taxon>Eukaryota</taxon>
        <taxon>Metazoa</taxon>
        <taxon>Spiralia</taxon>
        <taxon>Lophotrochozoa</taxon>
        <taxon>Platyhelminthes</taxon>
        <taxon>Monogenea</taxon>
        <taxon>Polyopisthocotylea</taxon>
        <taxon>Polystomatidea</taxon>
        <taxon>Polystomatidae</taxon>
        <taxon>Protopolystoma</taxon>
    </lineage>
</organism>
<evidence type="ECO:0000256" key="1">
    <source>
        <dbReference type="SAM" id="MobiDB-lite"/>
    </source>
</evidence>